<protein>
    <submittedName>
        <fullName evidence="2">Uncharacterized protein</fullName>
    </submittedName>
</protein>
<evidence type="ECO:0000313" key="2">
    <source>
        <dbReference type="EMBL" id="MBB6130807.1"/>
    </source>
</evidence>
<evidence type="ECO:0000313" key="3">
    <source>
        <dbReference type="Proteomes" id="UP000548326"/>
    </source>
</evidence>
<organism evidence="2 3">
    <name type="scientific">Mucilaginibacter lappiensis</name>
    <dbReference type="NCBI Taxonomy" id="354630"/>
    <lineage>
        <taxon>Bacteria</taxon>
        <taxon>Pseudomonadati</taxon>
        <taxon>Bacteroidota</taxon>
        <taxon>Sphingobacteriia</taxon>
        <taxon>Sphingobacteriales</taxon>
        <taxon>Sphingobacteriaceae</taxon>
        <taxon>Mucilaginibacter</taxon>
    </lineage>
</organism>
<evidence type="ECO:0000256" key="1">
    <source>
        <dbReference type="SAM" id="MobiDB-lite"/>
    </source>
</evidence>
<comment type="caution">
    <text evidence="2">The sequence shown here is derived from an EMBL/GenBank/DDBJ whole genome shotgun (WGS) entry which is preliminary data.</text>
</comment>
<dbReference type="Proteomes" id="UP000548326">
    <property type="component" value="Unassembled WGS sequence"/>
</dbReference>
<gene>
    <name evidence="2" type="ORF">HDF22_004952</name>
</gene>
<accession>A0A841JIN8</accession>
<proteinExistence type="predicted"/>
<feature type="compositionally biased region" description="Basic and acidic residues" evidence="1">
    <location>
        <begin position="17"/>
        <end position="39"/>
    </location>
</feature>
<dbReference type="AlphaFoldDB" id="A0A841JIN8"/>
<name>A0A841JIN8_9SPHI</name>
<dbReference type="EMBL" id="JACHCA010000017">
    <property type="protein sequence ID" value="MBB6130807.1"/>
    <property type="molecule type" value="Genomic_DNA"/>
</dbReference>
<feature type="region of interest" description="Disordered" evidence="1">
    <location>
        <begin position="1"/>
        <end position="39"/>
    </location>
</feature>
<reference evidence="2 3" key="1">
    <citation type="submission" date="2020-08" db="EMBL/GenBank/DDBJ databases">
        <title>Genomic Encyclopedia of Type Strains, Phase IV (KMG-V): Genome sequencing to study the core and pangenomes of soil and plant-associated prokaryotes.</title>
        <authorList>
            <person name="Whitman W."/>
        </authorList>
    </citation>
    <scope>NUCLEOTIDE SEQUENCE [LARGE SCALE GENOMIC DNA]</scope>
    <source>
        <strain evidence="2 3">MP601</strain>
    </source>
</reference>
<sequence length="39" mass="4657">MIAASRGQITKPGLLYKNKEEEHNTYCHDYENHHTDQKR</sequence>